<protein>
    <submittedName>
        <fullName evidence="1">Uncharacterized protein</fullName>
    </submittedName>
</protein>
<dbReference type="EMBL" id="MU394351">
    <property type="protein sequence ID" value="KAI6083494.1"/>
    <property type="molecule type" value="Genomic_DNA"/>
</dbReference>
<reference evidence="1 2" key="1">
    <citation type="journal article" date="2022" name="New Phytol.">
        <title>Ecological generalism drives hyperdiversity of secondary metabolite gene clusters in xylarialean endophytes.</title>
        <authorList>
            <person name="Franco M.E.E."/>
            <person name="Wisecaver J.H."/>
            <person name="Arnold A.E."/>
            <person name="Ju Y.M."/>
            <person name="Slot J.C."/>
            <person name="Ahrendt S."/>
            <person name="Moore L.P."/>
            <person name="Eastman K.E."/>
            <person name="Scott K."/>
            <person name="Konkel Z."/>
            <person name="Mondo S.J."/>
            <person name="Kuo A."/>
            <person name="Hayes R.D."/>
            <person name="Haridas S."/>
            <person name="Andreopoulos B."/>
            <person name="Riley R."/>
            <person name="LaButti K."/>
            <person name="Pangilinan J."/>
            <person name="Lipzen A."/>
            <person name="Amirebrahimi M."/>
            <person name="Yan J."/>
            <person name="Adam C."/>
            <person name="Keymanesh K."/>
            <person name="Ng V."/>
            <person name="Louie K."/>
            <person name="Northen T."/>
            <person name="Drula E."/>
            <person name="Henrissat B."/>
            <person name="Hsieh H.M."/>
            <person name="Youens-Clark K."/>
            <person name="Lutzoni F."/>
            <person name="Miadlikowska J."/>
            <person name="Eastwood D.C."/>
            <person name="Hamelin R.C."/>
            <person name="Grigoriev I.V."/>
            <person name="U'Ren J.M."/>
        </authorList>
    </citation>
    <scope>NUCLEOTIDE SEQUENCE [LARGE SCALE GENOMIC DNA]</scope>
    <source>
        <strain evidence="1 2">ER1909</strain>
    </source>
</reference>
<gene>
    <name evidence="1" type="ORF">F4821DRAFT_280880</name>
</gene>
<accession>A0ACC0CST4</accession>
<sequence length="3103" mass="353678">MAQFGQGQGELADLTGEEINYLIRHVFLVPGPTVDDYDVRFEGALVRSVIHGLEMCKDYLRGSQINAINSATSTMKQLYDTHGSFDGSSKVNEANLLRALQSLSQEGATIALHVREQNCGLLFSRPGASVVHAQMFELSPRDEDVISSLGRLRRVFPGSSVAIPLSIFQSPEFQVTVAYTLSKMSYQAAPDTQLSHDTTHPKMITELFSAFLRSVGSPFQVASICKNTREEVFWQQGNLWRRSPLWLLVRVALQLGFSRSEVLHPPENTYKTFMLFFMTDILRQSQAFDLSSDVLSAMSAKLSCRQKKFARPIPRRLVNFLESTLLATHDILQKRWSRIQEQNSINNKLERLSSLDFQRDTRTDLVSLDEYITCVASRGQTHSDAAIKLTCPLEEHNAYDKPKFIFSSESGYDIFHLATFESWVSSNLEEWVMANITQPGTTGVLRGLIEAYHRAALVQYANNPEALSVMILTILELWVASDMSAIENHELLRQYDPEIPLDLLQNLNLPLKIQMERLMEIEQYLKNRSSQATLPSSEVFLTLDSINSFAVQYFNQSEAHQNLFREINETATKEREAKLAEFREKKQQYQDLMQASDRIINHTFTRSLNQSNGELDSTHNTFDCVKCKIINQANNLTIEPHVWPLPESESQAHGITFELQVPCSFGNWRDCTVFLLSDVFRLKYKDTRSWGTWRYSLQEVSLRRYFRSFGEPRIALMTENTPRKGSRRIRDIVSKSKDDVCLSNGLYFRYFDNHTTSFTRELETSEDFAKICTYTVPGNSPSEVSPLQRFIFRPATRPSGPSPNTVLATQSTCPSSLSLEEYKALTSLPLGYRVQWQNVLVQVASPSVDLRMESTVLVALQCILQAGPCSVDDVRRDGHLIVDDLQFADALLNSLHHALLRFGNNWQSFPALGILISITKRLLSLASTEDVQSQSLELLSLCRGTARKWIEDLGIEIQRTTDEILKDDLRSKRVGVALVCVDTFNVDESHLYSLLASPDDARILIRCAITIEEGPHHMPRTSLSSIIFKRWEQLAYRSFDFLATQITDRESPALSLAIKDQWPAFSASVEWQACKSPYHHWLYTKLTPLGGHGALSVHFSLLTGELLIDGLPLKRLPVEYTRNPTYTTLFGKSRLDVVPSSVPGFLFMSKDLFHGHQLDFGLNEAKNLVIQARTKNHTFELIPRNLLSSSFPTMLTDNFIHWFDLDEGYLEFCEIGNPWCHSTQNWRLLRSGANWRLVKNDTVLVNMHSPTARAIADILFPLEVPQWMQIILHDFHVDIELPRLELQFFLKQWETSLYSRQYRGMIVDKDQKIGTLVGLRDRLVLKGDAVRTRRKVIIPSGRIAFDRADQHLEVTVDKDSASKVHVYEVDTLLGRLIDDGSLQSKLLLSYLHSLTSFVLPDLLTHRTGTEQALTILSSAAVRSFQSIAKEDHDRLNEIALLTPRREYYPKHERYAQAVQWNPKLGVLAQHGQFYRLVQSILNQADASMFLYEESYAVPPALNHVSQRLLKRDLIRSATFYVSGFGAENFTTAHDTSYSSRDQMASPNKQADQSFIASTLIFRENFNLHEDLTTDIWKFVSLNTKMMEGPGKIMQASQMNYDASILLDGNKSIARDFIPLQRLLSSKSPRPNTFQVMIWLATYAFSEDADMSIVQILAAFWAVPDIAALDSTAPQNNVFELYVGSEFILDQLLELLRQACLKFDDSLEAKLVKSQPEFSMDFQRTQQDQFHKNKSKSLRALFRALANQWPCGVPIRPEDSHSVPWHDYIDMDQAMSQAKSYFGPRYDNCQLIKYLNQISSTIPRHVTPVYIQPASHISDPPLVKRKAKFVSNKDVFRCPAPTGLLPALEIMTQNLTRDSREKRQVMNLPKLLFRLGKQAQSKYELDYVKKLKESNESLQDWRKRHHLTMMVNEIQPLLVEHRDECQRVVERTYDIMVQASASSQEAAMFQHRPRLSPCFFLQHLGRDYWLRLPEDWRSCILHYGLAITQLQRAERLLGAVSNQYALVNELCNPGHVNWNVEDYPEWLLLEIENGILIRPVQAQIALSMMNPGTDRNAVLQLNMGEGKSSVIVPMLATALADSSQLVRVIVGKAQSKQMYQILLSKLGGLLDRRVYLLPFSRSVKLELPQVEIITKMFDECKRTGGIFLVQPEHILSFKLMGVEYSLTRNDGVERALIRSQDILDASTRDIVDESDENFSVKFELVYTVGTQCLVEFSPERWVCAHQVLDMIREIVMEACSELGNSIEVHSQAPGCFPLTRILRPDAGEFVLSRVVERICQTGLRGCPIQRQREHIRQATYRYLLEVQPTARDIALVEGQGEGGCFNQTLLLLRGLIAGGILAFAFGHKRWRVDYGCNPNRQPITKLAVPFRAKDNPSPRSEFSHPDVVIILTSLSYYYGGLDEEDLLRTFHRLLKSDQASIEYQTWVKDAWGLPPALDGVNLQDRAQFTRHVYPTFRYAKGVIDYFLSHLVFPKEMKEFPHKLSASGWDIAEAKEHLTTGFSGTNDSRQVLPLDVTQLDLEDQKHTNALVLENLLKPENSVELLPPRRSEDKSVAEMFLDIIVKMEQQPRVILDVGAQILELSNREVAGKWLDRMTETPEKTQAAIYVDDNDELRVLTRKDHDEPLQTSPFLSQLDVCLVFLDEAHTRGIDLKLPSDYRAAVTLGANLTKDRLVQACMRMRMLGEGQSVIFCVPNEIQTKIKALKTETRRQSDLHISIVDILAWSIGETWRDMHRSMALWASQGRRHGLHKEIWEEARSNTETESGQTRAISFSQSLAEKYVEDEADTLESRYRPRNTTVSRRSSKRVSTDPISLRCSEFKDLNLDSATLHEEEERELAPEVEEERENEKPPEVEPAPHRVHEDVMAFVRSGIADRSATGYKPAFLALRKTGAAAFFDVSQFHRGLLVTNDFASTIKSSGNLDLYQRSVQWILTSGPPDAVTNMMILSPFEAQMLLPKIERSKVVALHVYAPRSNLAHRRLDTLDLYTVPERLKTRQIPQRLVTELNLFAGQLYFDSFEQYVDVCKFLGLAYETPGEDEEIAADGFILQDGEGRVGRESGLRNSPVEFFKVLYMKIRHNCKTIDKTHMGKLLDNQLLGPSDFEN</sequence>
<evidence type="ECO:0000313" key="2">
    <source>
        <dbReference type="Proteomes" id="UP001497680"/>
    </source>
</evidence>
<keyword evidence="2" id="KW-1185">Reference proteome</keyword>
<name>A0ACC0CST4_9PEZI</name>
<evidence type="ECO:0000313" key="1">
    <source>
        <dbReference type="EMBL" id="KAI6083494.1"/>
    </source>
</evidence>
<dbReference type="Proteomes" id="UP001497680">
    <property type="component" value="Unassembled WGS sequence"/>
</dbReference>
<comment type="caution">
    <text evidence="1">The sequence shown here is derived from an EMBL/GenBank/DDBJ whole genome shotgun (WGS) entry which is preliminary data.</text>
</comment>
<organism evidence="1 2">
    <name type="scientific">Hypoxylon rubiginosum</name>
    <dbReference type="NCBI Taxonomy" id="110542"/>
    <lineage>
        <taxon>Eukaryota</taxon>
        <taxon>Fungi</taxon>
        <taxon>Dikarya</taxon>
        <taxon>Ascomycota</taxon>
        <taxon>Pezizomycotina</taxon>
        <taxon>Sordariomycetes</taxon>
        <taxon>Xylariomycetidae</taxon>
        <taxon>Xylariales</taxon>
        <taxon>Hypoxylaceae</taxon>
        <taxon>Hypoxylon</taxon>
    </lineage>
</organism>
<proteinExistence type="predicted"/>